<dbReference type="PANTHER" id="PTHR40031">
    <property type="entry name" value="HYPOTHETICAL MEMBRANE SPANNING PROTEIN"/>
    <property type="match status" value="1"/>
</dbReference>
<dbReference type="AlphaFoldDB" id="A0A1B2DN54"/>
<protein>
    <submittedName>
        <fullName evidence="2">Hydrolase</fullName>
    </submittedName>
</protein>
<evidence type="ECO:0000256" key="1">
    <source>
        <dbReference type="SAM" id="Phobius"/>
    </source>
</evidence>
<dbReference type="PANTHER" id="PTHR40031:SF1">
    <property type="entry name" value="MEMBRANE-BOUND METAL-DEPENDENT HYDROLASE"/>
    <property type="match status" value="1"/>
</dbReference>
<feature type="transmembrane region" description="Helical" evidence="1">
    <location>
        <begin position="133"/>
        <end position="152"/>
    </location>
</feature>
<keyword evidence="1" id="KW-0472">Membrane</keyword>
<sequence>MDTASHLLFGATLGGLAMLDPALAAQPAAMLAVWTATLLGSHAPDFDTVMRFKGQAAYVRHHRGITHSLPAPAIWSLLGLPIAWLYGVPELAWQVVGWMFVAVCFHVLLDLFNSFGVQCARPVSQKWLHLDTLCLFDPYLFVLHASGCILWASGLAEPGPMFAIIYAMTALYIGWRLRVSRKVKRLLRESFGLRTGITLVPSLLGYSWQFTADCGDHYAAGTVAGGLVTIETTVSKLDDAELAPVVRAAMNEEGVKALLSFSERVHVNVQEKLDGYEVTWSDVRFWNKQQMPFGVAVTLDADMKVLNHRLGWNKKTWEPPHV</sequence>
<proteinExistence type="predicted"/>
<feature type="transmembrane region" description="Helical" evidence="1">
    <location>
        <begin position="91"/>
        <end position="112"/>
    </location>
</feature>
<dbReference type="EMBL" id="CP016808">
    <property type="protein sequence ID" value="ANY69142.1"/>
    <property type="molecule type" value="Genomic_DNA"/>
</dbReference>
<dbReference type="GO" id="GO:0016787">
    <property type="term" value="F:hydrolase activity"/>
    <property type="evidence" value="ECO:0007669"/>
    <property type="project" value="UniProtKB-KW"/>
</dbReference>
<name>A0A1B2DN54_9BACL</name>
<dbReference type="RefSeq" id="WP_099520187.1">
    <property type="nucleotide sequence ID" value="NZ_CP016808.1"/>
</dbReference>
<evidence type="ECO:0000313" key="2">
    <source>
        <dbReference type="EMBL" id="ANY69142.1"/>
    </source>
</evidence>
<gene>
    <name evidence="2" type="ORF">BBD42_23655</name>
</gene>
<organism evidence="2">
    <name type="scientific">Paenibacillus sp. BIHB 4019</name>
    <dbReference type="NCBI Taxonomy" id="1870819"/>
    <lineage>
        <taxon>Bacteria</taxon>
        <taxon>Bacillati</taxon>
        <taxon>Bacillota</taxon>
        <taxon>Bacilli</taxon>
        <taxon>Bacillales</taxon>
        <taxon>Paenibacillaceae</taxon>
        <taxon>Paenibacillus</taxon>
    </lineage>
</organism>
<keyword evidence="2" id="KW-0378">Hydrolase</keyword>
<dbReference type="InterPro" id="IPR053170">
    <property type="entry name" value="Transcription_regulator"/>
</dbReference>
<accession>A0A1B2DN54</accession>
<reference evidence="2" key="1">
    <citation type="submission" date="2016-08" db="EMBL/GenBank/DDBJ databases">
        <title>Complete Genome Seqeunce of Paenibacillus sp. BIHB 4019 from tea rhizoplane.</title>
        <authorList>
            <person name="Thakur R."/>
            <person name="Swarnkar M.K."/>
            <person name="Gulati A."/>
        </authorList>
    </citation>
    <scope>NUCLEOTIDE SEQUENCE [LARGE SCALE GENOMIC DNA]</scope>
    <source>
        <strain evidence="2">BIHB4019</strain>
    </source>
</reference>
<keyword evidence="1" id="KW-0812">Transmembrane</keyword>
<dbReference type="InterPro" id="IPR007404">
    <property type="entry name" value="YdjM-like"/>
</dbReference>
<feature type="transmembrane region" description="Helical" evidence="1">
    <location>
        <begin position="158"/>
        <end position="175"/>
    </location>
</feature>
<keyword evidence="1" id="KW-1133">Transmembrane helix</keyword>
<dbReference type="Pfam" id="PF04307">
    <property type="entry name" value="YdjM"/>
    <property type="match status" value="1"/>
</dbReference>